<organism evidence="9 14">
    <name type="scientific">Bacteroides cellulosilyticus</name>
    <dbReference type="NCBI Taxonomy" id="246787"/>
    <lineage>
        <taxon>Bacteria</taxon>
        <taxon>Pseudomonadati</taxon>
        <taxon>Bacteroidota</taxon>
        <taxon>Bacteroidia</taxon>
        <taxon>Bacteroidales</taxon>
        <taxon>Bacteroidaceae</taxon>
        <taxon>Bacteroides</taxon>
    </lineage>
</organism>
<dbReference type="Pfam" id="PF04616">
    <property type="entry name" value="Glyco_hydro_43"/>
    <property type="match status" value="1"/>
</dbReference>
<keyword evidence="2" id="KW-0858">Xylan degradation</keyword>
<dbReference type="PANTHER" id="PTHR43772:SF2">
    <property type="entry name" value="PUTATIVE (AFU_ORTHOLOGUE AFUA_2G04480)-RELATED"/>
    <property type="match status" value="1"/>
</dbReference>
<evidence type="ECO:0000256" key="4">
    <source>
        <dbReference type="ARBA" id="ARBA00023277"/>
    </source>
</evidence>
<dbReference type="EMBL" id="VVYW01000015">
    <property type="protein sequence ID" value="KAA5406329.1"/>
    <property type="molecule type" value="Genomic_DNA"/>
</dbReference>
<evidence type="ECO:0000256" key="2">
    <source>
        <dbReference type="ARBA" id="ARBA00022651"/>
    </source>
</evidence>
<evidence type="ECO:0000256" key="7">
    <source>
        <dbReference type="PIRSR" id="PIRSR606710-2"/>
    </source>
</evidence>
<dbReference type="Proteomes" id="UP000482653">
    <property type="component" value="Unassembled WGS sequence"/>
</dbReference>
<dbReference type="EMBL" id="QRVJ01000015">
    <property type="protein sequence ID" value="RGS35261.1"/>
    <property type="molecule type" value="Genomic_DNA"/>
</dbReference>
<gene>
    <name evidence="9" type="primary">xsa_1</name>
    <name evidence="9" type="ORF">BcellWH2_02158</name>
    <name evidence="13" type="ORF">DWX97_16510</name>
    <name evidence="10" type="ORF">F2Y86_17690</name>
    <name evidence="11" type="ORF">F2Y87_09605</name>
    <name evidence="12" type="ORF">RO785_01725</name>
</gene>
<dbReference type="EMBL" id="VVYX01000010">
    <property type="protein sequence ID" value="KAA5419791.1"/>
    <property type="molecule type" value="Genomic_DNA"/>
</dbReference>
<keyword evidence="2" id="KW-0624">Polysaccharide degradation</keyword>
<reference evidence="12" key="4">
    <citation type="submission" date="2023-08" db="EMBL/GenBank/DDBJ databases">
        <title>Reintroducing virulent viruses to syntetic microbiomes.</title>
        <authorList>
            <person name="Wilde J."/>
            <person name="Boyes R."/>
            <person name="Robinson A.V."/>
            <person name="Daisley B.A."/>
            <person name="Allen-Vercoe E."/>
        </authorList>
    </citation>
    <scope>NUCLEOTIDE SEQUENCE</scope>
    <source>
        <strain evidence="12">225I_12FAA</strain>
    </source>
</reference>
<comment type="similarity">
    <text evidence="1 8">Belongs to the glycosyl hydrolase 43 family.</text>
</comment>
<dbReference type="Proteomes" id="UP000283341">
    <property type="component" value="Unassembled WGS sequence"/>
</dbReference>
<dbReference type="SUPFAM" id="SSF75005">
    <property type="entry name" value="Arabinanase/levansucrase/invertase"/>
    <property type="match status" value="1"/>
</dbReference>
<evidence type="ECO:0000313" key="12">
    <source>
        <dbReference type="EMBL" id="MDT4509697.1"/>
    </source>
</evidence>
<dbReference type="PATRIC" id="fig|246787.4.peg.2217"/>
<dbReference type="RefSeq" id="WP_007210616.1">
    <property type="nucleotide sequence ID" value="NZ_CAXUGF010000001.1"/>
</dbReference>
<evidence type="ECO:0000313" key="10">
    <source>
        <dbReference type="EMBL" id="KAA5406329.1"/>
    </source>
</evidence>
<evidence type="ECO:0000256" key="3">
    <source>
        <dbReference type="ARBA" id="ARBA00022801"/>
    </source>
</evidence>
<evidence type="ECO:0000313" key="9">
    <source>
        <dbReference type="EMBL" id="ALJ59399.1"/>
    </source>
</evidence>
<dbReference type="EMBL" id="JAVSNH010000001">
    <property type="protein sequence ID" value="MDT4509697.1"/>
    <property type="molecule type" value="Genomic_DNA"/>
</dbReference>
<dbReference type="GO" id="GO:0045493">
    <property type="term" value="P:xylan catabolic process"/>
    <property type="evidence" value="ECO:0007669"/>
    <property type="project" value="UniProtKB-KW"/>
</dbReference>
<sequence>MKKHFYPIFALFLVGVMFSCQSPKSNSTKEEAAGIDSMAPNPFITHMYTADPSAHVWADGRLYVYASHDIDPPRGCDLMDRYHVFSTDDMVNWTDHGEILNSSQVPWGRKEGGFMWAPDCAYKDGTYYFYFPHPSDTKWNDSWKIGVATSKEPAANFTVQGYIEGMDPLIDPCVFVDDDGQAYIYNGGGQICKGGKLKDNMVELDGEMKEMEGLEDFHEATWIHKYNGKYYLSYSDNHDENWNDGVKGDNRMRYAISDNPLGPWKSMGIYMEPTDSYTNHGSIVEYKGQWFAFYHNSALSNHDWLRSICVDKLYYNEDGTIQMVKQRK</sequence>
<keyword evidence="5 8" id="KW-0326">Glycosidase</keyword>
<protein>
    <submittedName>
        <fullName evidence="10">Family 43 glycosylhydrolase</fullName>
    </submittedName>
    <submittedName>
        <fullName evidence="13">Glycosyl hydrolase family 43</fullName>
    </submittedName>
    <submittedName>
        <fullName evidence="9">Xylosidase/arabinosidase</fullName>
    </submittedName>
</protein>
<dbReference type="InterPro" id="IPR006710">
    <property type="entry name" value="Glyco_hydro_43"/>
</dbReference>
<evidence type="ECO:0000256" key="6">
    <source>
        <dbReference type="PIRSR" id="PIRSR606710-1"/>
    </source>
</evidence>
<dbReference type="KEGG" id="bcel:BcellWH2_02158"/>
<dbReference type="Gene3D" id="2.115.10.20">
    <property type="entry name" value="Glycosyl hydrolase domain, family 43"/>
    <property type="match status" value="1"/>
</dbReference>
<dbReference type="PANTHER" id="PTHR43772">
    <property type="entry name" value="ENDO-1,4-BETA-XYLANASE"/>
    <property type="match status" value="1"/>
</dbReference>
<keyword evidence="4" id="KW-0119">Carbohydrate metabolism</keyword>
<reference evidence="9 14" key="1">
    <citation type="journal article" date="2015" name="Science">
        <title>Genetic determinants of in vivo fitness and diet responsiveness in multiple human gut Bacteroides.</title>
        <authorList>
            <person name="Wu M."/>
            <person name="McNulty N.P."/>
            <person name="Rodionov D.A."/>
            <person name="Khoroshkin M.S."/>
            <person name="Griffin N.W."/>
            <person name="Cheng J."/>
            <person name="Latreille P."/>
            <person name="Kerstetter R.A."/>
            <person name="Terrapon N."/>
            <person name="Henrissat B."/>
            <person name="Osterman A.L."/>
            <person name="Gordon J.I."/>
        </authorList>
    </citation>
    <scope>NUCLEOTIDE SEQUENCE [LARGE SCALE GENOMIC DNA]</scope>
    <source>
        <strain evidence="9 14">WH2</strain>
    </source>
</reference>
<dbReference type="PROSITE" id="PS51257">
    <property type="entry name" value="PROKAR_LIPOPROTEIN"/>
    <property type="match status" value="1"/>
</dbReference>
<reference evidence="13 15" key="2">
    <citation type="submission" date="2018-08" db="EMBL/GenBank/DDBJ databases">
        <title>A genome reference for cultivated species of the human gut microbiota.</title>
        <authorList>
            <person name="Zou Y."/>
            <person name="Xue W."/>
            <person name="Luo G."/>
        </authorList>
    </citation>
    <scope>NUCLEOTIDE SEQUENCE [LARGE SCALE GENOMIC DNA]</scope>
    <source>
        <strain evidence="13 15">AF22-3AC</strain>
    </source>
</reference>
<feature type="site" description="Important for catalytic activity, responsible for pKa modulation of the active site Glu and correct orientation of both the proton donor and substrate" evidence="7">
    <location>
        <position position="171"/>
    </location>
</feature>
<accession>A0A0P0FP68</accession>
<evidence type="ECO:0000256" key="8">
    <source>
        <dbReference type="RuleBase" id="RU361187"/>
    </source>
</evidence>
<evidence type="ECO:0000313" key="16">
    <source>
        <dbReference type="Proteomes" id="UP000325055"/>
    </source>
</evidence>
<evidence type="ECO:0000313" key="13">
    <source>
        <dbReference type="EMBL" id="RGS35261.1"/>
    </source>
</evidence>
<evidence type="ECO:0000313" key="17">
    <source>
        <dbReference type="Proteomes" id="UP000482653"/>
    </source>
</evidence>
<dbReference type="CDD" id="cd08990">
    <property type="entry name" value="GH43_AXH_like"/>
    <property type="match status" value="1"/>
</dbReference>
<evidence type="ECO:0000313" key="11">
    <source>
        <dbReference type="EMBL" id="KAA5419791.1"/>
    </source>
</evidence>
<name>A0A0P0FP68_9BACE</name>
<dbReference type="Proteomes" id="UP001266995">
    <property type="component" value="Unassembled WGS sequence"/>
</dbReference>
<reference evidence="16 17" key="3">
    <citation type="journal article" date="2019" name="Nat. Med.">
        <title>A library of human gut bacterial isolates paired with longitudinal multiomics data enables mechanistic microbiome research.</title>
        <authorList>
            <person name="Poyet M."/>
            <person name="Groussin M."/>
            <person name="Gibbons S.M."/>
            <person name="Avila-Pacheco J."/>
            <person name="Jiang X."/>
            <person name="Kearney S.M."/>
            <person name="Perrotta A.R."/>
            <person name="Berdy B."/>
            <person name="Zhao S."/>
            <person name="Lieberman T.D."/>
            <person name="Swanson P.K."/>
            <person name="Smith M."/>
            <person name="Roesemann S."/>
            <person name="Alexander J.E."/>
            <person name="Rich S.A."/>
            <person name="Livny J."/>
            <person name="Vlamakis H."/>
            <person name="Clish C."/>
            <person name="Bullock K."/>
            <person name="Deik A."/>
            <person name="Scott J."/>
            <person name="Pierce K.A."/>
            <person name="Xavier R.J."/>
            <person name="Alm E.J."/>
        </authorList>
    </citation>
    <scope>NUCLEOTIDE SEQUENCE [LARGE SCALE GENOMIC DNA]</scope>
    <source>
        <strain evidence="10 16">BIOML-A7</strain>
        <strain evidence="11 17">BIOML-A8</strain>
    </source>
</reference>
<dbReference type="Proteomes" id="UP000061809">
    <property type="component" value="Chromosome"/>
</dbReference>
<evidence type="ECO:0000313" key="14">
    <source>
        <dbReference type="Proteomes" id="UP000061809"/>
    </source>
</evidence>
<dbReference type="InterPro" id="IPR052176">
    <property type="entry name" value="Glycosyl_Hydrlase_43_Enz"/>
</dbReference>
<evidence type="ECO:0000313" key="15">
    <source>
        <dbReference type="Proteomes" id="UP000283341"/>
    </source>
</evidence>
<evidence type="ECO:0000256" key="1">
    <source>
        <dbReference type="ARBA" id="ARBA00009865"/>
    </source>
</evidence>
<evidence type="ECO:0000256" key="5">
    <source>
        <dbReference type="ARBA" id="ARBA00023295"/>
    </source>
</evidence>
<feature type="active site" description="Proton acceptor" evidence="6">
    <location>
        <position position="71"/>
    </location>
</feature>
<keyword evidence="3 8" id="KW-0378">Hydrolase</keyword>
<proteinExistence type="inferred from homology"/>
<dbReference type="InterPro" id="IPR023296">
    <property type="entry name" value="Glyco_hydro_beta-prop_sf"/>
</dbReference>
<dbReference type="Proteomes" id="UP000325055">
    <property type="component" value="Unassembled WGS sequence"/>
</dbReference>
<dbReference type="EMBL" id="CP012801">
    <property type="protein sequence ID" value="ALJ59399.1"/>
    <property type="molecule type" value="Genomic_DNA"/>
</dbReference>
<dbReference type="AlphaFoldDB" id="A0A0P0FP68"/>
<feature type="active site" description="Proton donor" evidence="6">
    <location>
        <position position="219"/>
    </location>
</feature>
<dbReference type="GO" id="GO:0004553">
    <property type="term" value="F:hydrolase activity, hydrolyzing O-glycosyl compounds"/>
    <property type="evidence" value="ECO:0007669"/>
    <property type="project" value="InterPro"/>
</dbReference>